<protein>
    <recommendedName>
        <fullName evidence="3">Exo-alpha-sialidase</fullName>
    </recommendedName>
</protein>
<dbReference type="AlphaFoldDB" id="W0RJK5"/>
<dbReference type="SUPFAM" id="SSF50939">
    <property type="entry name" value="Sialidases"/>
    <property type="match status" value="1"/>
</dbReference>
<dbReference type="InParanoid" id="W0RJK5"/>
<reference evidence="1 2" key="1">
    <citation type="journal article" date="2014" name="Genome Announc.">
        <title>Genome Sequence and Methylome of Soil Bacterium Gemmatirosa kalamazoonensis KBS708T, a Member of the Rarely Cultivated Gemmatimonadetes Phylum.</title>
        <authorList>
            <person name="Debruyn J.M."/>
            <person name="Radosevich M."/>
            <person name="Wommack K.E."/>
            <person name="Polson S.W."/>
            <person name="Hauser L.J."/>
            <person name="Fawaz M.N."/>
            <person name="Korlach J."/>
            <person name="Tsai Y.C."/>
        </authorList>
    </citation>
    <scope>NUCLEOTIDE SEQUENCE [LARGE SCALE GENOMIC DNA]</scope>
    <source>
        <strain evidence="1 2">KBS708</strain>
    </source>
</reference>
<dbReference type="eggNOG" id="ENOG5033ZZA">
    <property type="taxonomic scope" value="Bacteria"/>
</dbReference>
<dbReference type="STRING" id="861299.J421_2061"/>
<evidence type="ECO:0000313" key="2">
    <source>
        <dbReference type="Proteomes" id="UP000019151"/>
    </source>
</evidence>
<dbReference type="PATRIC" id="fig|861299.3.peg.2099"/>
<dbReference type="OrthoDB" id="9821659at2"/>
<dbReference type="EMBL" id="CP007128">
    <property type="protein sequence ID" value="AHG89598.1"/>
    <property type="molecule type" value="Genomic_DNA"/>
</dbReference>
<dbReference type="HOGENOM" id="CLU_813187_0_0_0"/>
<dbReference type="RefSeq" id="WP_025411092.1">
    <property type="nucleotide sequence ID" value="NZ_CP007128.1"/>
</dbReference>
<sequence length="299" mass="30723">MSKLVVRSVPLVLALVACDREPVIWNDAAEQHALVPADSTAAVTPDVRADSVLRAMLRRTARGVADTAPPAPPPSIPGAVLNGGGTGCVTTVRVAAGRGGERAAAWWAARPNGSAVLLASRSGDGGATWDAPARVDTLDVGAAGCERPAPSVAVDSANGYVHVAYAIEAPEGTGVFYAHRMGPTLPFERPQVIVYGDHVTRASVASAGDLVAVAYEDPNTGGRPCVSLALSRTAGHSWAERFVVSSDAETAERPAVALRGREVAVGWMVPNAPVARAEEPGPPTAARGGMVVVRVGRVR</sequence>
<dbReference type="CDD" id="cd15482">
    <property type="entry name" value="Sialidase_non-viral"/>
    <property type="match status" value="1"/>
</dbReference>
<name>W0RJK5_9BACT</name>
<dbReference type="KEGG" id="gba:J421_2061"/>
<keyword evidence="2" id="KW-1185">Reference proteome</keyword>
<dbReference type="PROSITE" id="PS51257">
    <property type="entry name" value="PROKAR_LIPOPROTEIN"/>
    <property type="match status" value="1"/>
</dbReference>
<evidence type="ECO:0008006" key="3">
    <source>
        <dbReference type="Google" id="ProtNLM"/>
    </source>
</evidence>
<dbReference type="Proteomes" id="UP000019151">
    <property type="component" value="Chromosome"/>
</dbReference>
<evidence type="ECO:0000313" key="1">
    <source>
        <dbReference type="EMBL" id="AHG89598.1"/>
    </source>
</evidence>
<dbReference type="InterPro" id="IPR036278">
    <property type="entry name" value="Sialidase_sf"/>
</dbReference>
<gene>
    <name evidence="1" type="ORF">J421_2061</name>
</gene>
<accession>W0RJK5</accession>
<proteinExistence type="predicted"/>
<organism evidence="1 2">
    <name type="scientific">Gemmatirosa kalamazoonensis</name>
    <dbReference type="NCBI Taxonomy" id="861299"/>
    <lineage>
        <taxon>Bacteria</taxon>
        <taxon>Pseudomonadati</taxon>
        <taxon>Gemmatimonadota</taxon>
        <taxon>Gemmatimonadia</taxon>
        <taxon>Gemmatimonadales</taxon>
        <taxon>Gemmatimonadaceae</taxon>
        <taxon>Gemmatirosa</taxon>
    </lineage>
</organism>